<dbReference type="KEGG" id="cro:ROD_33971"/>
<sequence>MKYQNDNVMAHAGNIWSCGRRLFPCQSSLLRVISHFPLLFAAEIDPAHALQTEISDAHEYCITEISRQRRRGVRVSN</sequence>
<gene>
    <name evidence="1" type="ordered locus">ROD_33971</name>
</gene>
<proteinExistence type="predicted"/>
<evidence type="ECO:0000313" key="2">
    <source>
        <dbReference type="Proteomes" id="UP000001889"/>
    </source>
</evidence>
<evidence type="ECO:0000313" key="1">
    <source>
        <dbReference type="EMBL" id="CBG90111.1"/>
    </source>
</evidence>
<dbReference type="EMBL" id="FN543502">
    <property type="protein sequence ID" value="CBG90111.1"/>
    <property type="molecule type" value="Genomic_DNA"/>
</dbReference>
<organism evidence="1 2">
    <name type="scientific">Citrobacter rodentium (strain ICC168)</name>
    <name type="common">Citrobacter freundii biotype 4280</name>
    <dbReference type="NCBI Taxonomy" id="637910"/>
    <lineage>
        <taxon>Bacteria</taxon>
        <taxon>Pseudomonadati</taxon>
        <taxon>Pseudomonadota</taxon>
        <taxon>Gammaproteobacteria</taxon>
        <taxon>Enterobacterales</taxon>
        <taxon>Enterobacteriaceae</taxon>
        <taxon>Citrobacter</taxon>
    </lineage>
</organism>
<protein>
    <submittedName>
        <fullName evidence="1">Uncharacterized protein</fullName>
    </submittedName>
</protein>
<reference evidence="1 2" key="1">
    <citation type="journal article" date="2010" name="J. Bacteriol.">
        <title>The Citrobacter rodentium genome sequence reveals convergent evolution with human pathogenic Escherichia coli.</title>
        <authorList>
            <person name="Petty N.K."/>
            <person name="Bulgin R."/>
            <person name="Crepin V.F."/>
            <person name="Cerdeno-Tarraga A.M."/>
            <person name="Schroeder G.N."/>
            <person name="Quail M.A."/>
            <person name="Lennard N."/>
            <person name="Corton C."/>
            <person name="Barron A."/>
            <person name="Clark L."/>
            <person name="Toribio A.L."/>
            <person name="Parkhill J."/>
            <person name="Dougan G."/>
            <person name="Frankel G."/>
            <person name="Thomson N.R."/>
        </authorList>
    </citation>
    <scope>NUCLEOTIDE SEQUENCE [LARGE SCALE GENOMIC DNA]</scope>
    <source>
        <strain evidence="1 2">ICC168</strain>
    </source>
</reference>
<dbReference type="STRING" id="637910.ROD_33971"/>
<dbReference type="AlphaFoldDB" id="D2TP40"/>
<accession>D2TP40</accession>
<name>D2TP40_CITRI</name>
<dbReference type="HOGENOM" id="CLU_2631812_0_0_6"/>
<dbReference type="Proteomes" id="UP000001889">
    <property type="component" value="Chromosome"/>
</dbReference>
<keyword evidence="2" id="KW-1185">Reference proteome</keyword>